<reference evidence="1 2" key="1">
    <citation type="journal article" date="2013" name="Genome Biol.">
        <title>Genome of Acanthamoeba castellanii highlights extensive lateral gene transfer and early evolution of tyrosine kinase signaling.</title>
        <authorList>
            <person name="Clarke M."/>
            <person name="Lohan A.J."/>
            <person name="Liu B."/>
            <person name="Lagkouvardos I."/>
            <person name="Roy S."/>
            <person name="Zafar N."/>
            <person name="Bertelli C."/>
            <person name="Schilde C."/>
            <person name="Kianianmomeni A."/>
            <person name="Burglin T.R."/>
            <person name="Frech C."/>
            <person name="Turcotte B."/>
            <person name="Kopec K.O."/>
            <person name="Synnott J.M."/>
            <person name="Choo C."/>
            <person name="Paponov I."/>
            <person name="Finkler A."/>
            <person name="Soon Heng Tan C."/>
            <person name="Hutchins A.P."/>
            <person name="Weinmeier T."/>
            <person name="Rattei T."/>
            <person name="Chu J.S."/>
            <person name="Gimenez G."/>
            <person name="Irimia M."/>
            <person name="Rigden D.J."/>
            <person name="Fitzpatrick D.A."/>
            <person name="Lorenzo-Morales J."/>
            <person name="Bateman A."/>
            <person name="Chiu C.H."/>
            <person name="Tang P."/>
            <person name="Hegemann P."/>
            <person name="Fromm H."/>
            <person name="Raoult D."/>
            <person name="Greub G."/>
            <person name="Miranda-Saavedra D."/>
            <person name="Chen N."/>
            <person name="Nash P."/>
            <person name="Ginger M.L."/>
            <person name="Horn M."/>
            <person name="Schaap P."/>
            <person name="Caler L."/>
            <person name="Loftus B."/>
        </authorList>
    </citation>
    <scope>NUCLEOTIDE SEQUENCE [LARGE SCALE GENOMIC DNA]</scope>
    <source>
        <strain evidence="1 2">Neff</strain>
    </source>
</reference>
<dbReference type="GO" id="GO:0033045">
    <property type="term" value="P:regulation of sister chromatid segregation"/>
    <property type="evidence" value="ECO:0007669"/>
    <property type="project" value="TreeGrafter"/>
</dbReference>
<dbReference type="KEGG" id="acan:ACA1_205950"/>
<dbReference type="InterPro" id="IPR012340">
    <property type="entry name" value="NA-bd_OB-fold"/>
</dbReference>
<evidence type="ECO:0000313" key="2">
    <source>
        <dbReference type="Proteomes" id="UP000011083"/>
    </source>
</evidence>
<dbReference type="RefSeq" id="XP_004367481.1">
    <property type="nucleotide sequence ID" value="XM_004367424.1"/>
</dbReference>
<keyword evidence="2" id="KW-1185">Reference proteome</keyword>
<name>L8H7J4_ACACF</name>
<dbReference type="Gene3D" id="2.40.50.140">
    <property type="entry name" value="Nucleic acid-binding proteins"/>
    <property type="match status" value="1"/>
</dbReference>
<dbReference type="GO" id="GO:2000042">
    <property type="term" value="P:negative regulation of double-strand break repair via homologous recombination"/>
    <property type="evidence" value="ECO:0007669"/>
    <property type="project" value="TreeGrafter"/>
</dbReference>
<gene>
    <name evidence="1" type="ORF">ACA1_205950</name>
</gene>
<dbReference type="InterPro" id="IPR032245">
    <property type="entry name" value="RMI2"/>
</dbReference>
<dbReference type="GO" id="GO:0016607">
    <property type="term" value="C:nuclear speck"/>
    <property type="evidence" value="ECO:0007669"/>
    <property type="project" value="TreeGrafter"/>
</dbReference>
<dbReference type="GO" id="GO:0005829">
    <property type="term" value="C:cytosol"/>
    <property type="evidence" value="ECO:0007669"/>
    <property type="project" value="TreeGrafter"/>
</dbReference>
<dbReference type="OrthoDB" id="59690at2759"/>
<sequence length="150" mass="15484">MSGRGAAAAVKCFVADLVGGSGSRPPSQQLSLDEPERVWVQGVAVASGGLSGGASEVRGFVLDDGTGLLPIDARKLPPLAPSSSLPSSTPSSMPCPLGAYVMVIGSVGRREDGARVVVAAKLVDLSPDPNRESMWYLEVLDCAQHLARQQ</sequence>
<protein>
    <submittedName>
        <fullName evidence="1">Uncharacterized protein</fullName>
    </submittedName>
</protein>
<dbReference type="GO" id="GO:0006281">
    <property type="term" value="P:DNA repair"/>
    <property type="evidence" value="ECO:0007669"/>
    <property type="project" value="TreeGrafter"/>
</dbReference>
<dbReference type="PANTHER" id="PTHR33962">
    <property type="entry name" value="RECQ-MEDIATED GENOME INSTABILITY PROTEIN 2 RMI2"/>
    <property type="match status" value="1"/>
</dbReference>
<dbReference type="AlphaFoldDB" id="L8H7J4"/>
<dbReference type="EMBL" id="KB007916">
    <property type="protein sequence ID" value="ELR20456.1"/>
    <property type="molecule type" value="Genomic_DNA"/>
</dbReference>
<evidence type="ECO:0000313" key="1">
    <source>
        <dbReference type="EMBL" id="ELR20456.1"/>
    </source>
</evidence>
<dbReference type="Pfam" id="PF16100">
    <property type="entry name" value="RMI2"/>
    <property type="match status" value="1"/>
</dbReference>
<dbReference type="GO" id="GO:0043007">
    <property type="term" value="P:maintenance of rDNA"/>
    <property type="evidence" value="ECO:0007669"/>
    <property type="project" value="TreeGrafter"/>
</dbReference>
<dbReference type="VEuPathDB" id="AmoebaDB:ACA1_205950"/>
<dbReference type="PANTHER" id="PTHR33962:SF1">
    <property type="entry name" value="RECQ-MEDIATED GENOME INSTABILITY PROTEIN 2"/>
    <property type="match status" value="1"/>
</dbReference>
<dbReference type="GeneID" id="14921313"/>
<dbReference type="Proteomes" id="UP000011083">
    <property type="component" value="Unassembled WGS sequence"/>
</dbReference>
<accession>L8H7J4</accession>
<organism evidence="1 2">
    <name type="scientific">Acanthamoeba castellanii (strain ATCC 30010 / Neff)</name>
    <dbReference type="NCBI Taxonomy" id="1257118"/>
    <lineage>
        <taxon>Eukaryota</taxon>
        <taxon>Amoebozoa</taxon>
        <taxon>Discosea</taxon>
        <taxon>Longamoebia</taxon>
        <taxon>Centramoebida</taxon>
        <taxon>Acanthamoebidae</taxon>
        <taxon>Acanthamoeba</taxon>
    </lineage>
</organism>
<proteinExistence type="predicted"/>